<gene>
    <name evidence="4" type="ORF">HF992_06275</name>
</gene>
<dbReference type="Proteomes" id="UP000522720">
    <property type="component" value="Unassembled WGS sequence"/>
</dbReference>
<keyword evidence="3" id="KW-0963">Cytoplasm</keyword>
<dbReference type="AlphaFoldDB" id="A0A7X6MYY9"/>
<evidence type="ECO:0000256" key="2">
    <source>
        <dbReference type="ARBA" id="ARBA00022801"/>
    </source>
</evidence>
<dbReference type="GO" id="GO:0047429">
    <property type="term" value="F:nucleoside triphosphate diphosphatase activity"/>
    <property type="evidence" value="ECO:0007669"/>
    <property type="project" value="UniProtKB-EC"/>
</dbReference>
<dbReference type="EMBL" id="JAAXPR010000009">
    <property type="protein sequence ID" value="NKZ20451.1"/>
    <property type="molecule type" value="Genomic_DNA"/>
</dbReference>
<comment type="function">
    <text evidence="3">Nucleoside triphosphate pyrophosphatase that hydrolyzes dTTP and UTP. May have a dual role in cell division arrest and in preventing the incorporation of modified nucleotides into cellular nucleic acids.</text>
</comment>
<comment type="caution">
    <text evidence="3">Lacks conserved residue(s) required for the propagation of feature annotation.</text>
</comment>
<comment type="catalytic activity">
    <reaction evidence="3">
        <text>dTTP + H2O = dTMP + diphosphate + H(+)</text>
        <dbReference type="Rhea" id="RHEA:28534"/>
        <dbReference type="ChEBI" id="CHEBI:15377"/>
        <dbReference type="ChEBI" id="CHEBI:15378"/>
        <dbReference type="ChEBI" id="CHEBI:33019"/>
        <dbReference type="ChEBI" id="CHEBI:37568"/>
        <dbReference type="ChEBI" id="CHEBI:63528"/>
        <dbReference type="EC" id="3.6.1.9"/>
    </reaction>
</comment>
<dbReference type="PANTHER" id="PTHR43213">
    <property type="entry name" value="BIFUNCTIONAL DTTP/UTP PYROPHOSPHATASE/METHYLTRANSFERASE PROTEIN-RELATED"/>
    <property type="match status" value="1"/>
</dbReference>
<protein>
    <recommendedName>
        <fullName evidence="3">dTTP/UTP pyrophosphatase</fullName>
        <shortName evidence="3">dTTPase/UTPase</shortName>
        <ecNumber evidence="3">3.6.1.9</ecNumber>
    </recommendedName>
    <alternativeName>
        <fullName evidence="3">Nucleoside triphosphate pyrophosphatase</fullName>
    </alternativeName>
    <alternativeName>
        <fullName evidence="3">Nucleotide pyrophosphatase</fullName>
        <shortName evidence="3">Nucleotide PPase</shortName>
    </alternativeName>
</protein>
<dbReference type="GO" id="GO:0005737">
    <property type="term" value="C:cytoplasm"/>
    <property type="evidence" value="ECO:0007669"/>
    <property type="project" value="UniProtKB-SubCell"/>
</dbReference>
<feature type="site" description="Important for substrate specificity" evidence="3">
    <location>
        <position position="27"/>
    </location>
</feature>
<comment type="catalytic activity">
    <reaction evidence="3">
        <text>UTP + H2O = UMP + diphosphate + H(+)</text>
        <dbReference type="Rhea" id="RHEA:29395"/>
        <dbReference type="ChEBI" id="CHEBI:15377"/>
        <dbReference type="ChEBI" id="CHEBI:15378"/>
        <dbReference type="ChEBI" id="CHEBI:33019"/>
        <dbReference type="ChEBI" id="CHEBI:46398"/>
        <dbReference type="ChEBI" id="CHEBI:57865"/>
        <dbReference type="EC" id="3.6.1.9"/>
    </reaction>
</comment>
<dbReference type="Pfam" id="PF02545">
    <property type="entry name" value="Maf"/>
    <property type="match status" value="1"/>
</dbReference>
<sequence>MIGVFEYESSGKRKEVKSFVLLSASPRRQELLRFLDPEVRAIAIDERKIEETFMAHYAKDEFLVRAAKTCCEISKAKSSGPLEEGKLYISADTMVILGEEVYNKPRDLEDAKRMLRSYFGRSQHVVTSVCLRMEDYLEVFYSVAQIDFVAYYPALEEAIEAYVEEKRPLDKSGAYGIQELDPRFVKQVLGDIYTIIGLPVAEIASRLFGK</sequence>
<comment type="subcellular location">
    <subcellularLocation>
        <location evidence="3">Cytoplasm</location>
    </subcellularLocation>
</comment>
<dbReference type="InterPro" id="IPR003697">
    <property type="entry name" value="Maf-like"/>
</dbReference>
<feature type="active site" description="Proton acceptor" evidence="3">
    <location>
        <position position="92"/>
    </location>
</feature>
<organism evidence="4 5">
    <name type="scientific">Streptococcus ovuberis</name>
    <dbReference type="NCBI Taxonomy" id="1936207"/>
    <lineage>
        <taxon>Bacteria</taxon>
        <taxon>Bacillati</taxon>
        <taxon>Bacillota</taxon>
        <taxon>Bacilli</taxon>
        <taxon>Lactobacillales</taxon>
        <taxon>Streptococcaceae</taxon>
        <taxon>Streptococcus</taxon>
    </lineage>
</organism>
<dbReference type="RefSeq" id="WP_168549206.1">
    <property type="nucleotide sequence ID" value="NZ_JAAXPR010000009.1"/>
</dbReference>
<comment type="cofactor">
    <cofactor evidence="1 3">
        <name>a divalent metal cation</name>
        <dbReference type="ChEBI" id="CHEBI:60240"/>
    </cofactor>
</comment>
<feature type="site" description="Important for substrate specificity" evidence="3">
    <location>
        <position position="93"/>
    </location>
</feature>
<dbReference type="SUPFAM" id="SSF52972">
    <property type="entry name" value="ITPase-like"/>
    <property type="match status" value="1"/>
</dbReference>
<dbReference type="PANTHER" id="PTHR43213:SF5">
    <property type="entry name" value="BIFUNCTIONAL DTTP_UTP PYROPHOSPHATASE_METHYLTRANSFERASE PROTEIN-RELATED"/>
    <property type="match status" value="1"/>
</dbReference>
<evidence type="ECO:0000256" key="1">
    <source>
        <dbReference type="ARBA" id="ARBA00001968"/>
    </source>
</evidence>
<keyword evidence="2 3" id="KW-0378">Hydrolase</keyword>
<accession>A0A7X6MYY9</accession>
<proteinExistence type="inferred from homology"/>
<dbReference type="Gene3D" id="3.90.950.10">
    <property type="match status" value="1"/>
</dbReference>
<keyword evidence="5" id="KW-1185">Reference proteome</keyword>
<name>A0A7X6MYY9_9STRE</name>
<feature type="site" description="Important for substrate specificity" evidence="3">
    <location>
        <position position="178"/>
    </location>
</feature>
<keyword evidence="3" id="KW-0546">Nucleotide metabolism</keyword>
<evidence type="ECO:0000313" key="5">
    <source>
        <dbReference type="Proteomes" id="UP000522720"/>
    </source>
</evidence>
<comment type="similarity">
    <text evidence="3">Belongs to the Maf family. YhdE subfamily.</text>
</comment>
<dbReference type="GO" id="GO:0009117">
    <property type="term" value="P:nucleotide metabolic process"/>
    <property type="evidence" value="ECO:0007669"/>
    <property type="project" value="UniProtKB-KW"/>
</dbReference>
<dbReference type="PIRSF" id="PIRSF006305">
    <property type="entry name" value="Maf"/>
    <property type="match status" value="1"/>
</dbReference>
<comment type="caution">
    <text evidence="4">The sequence shown here is derived from an EMBL/GenBank/DDBJ whole genome shotgun (WGS) entry which is preliminary data.</text>
</comment>
<evidence type="ECO:0000313" key="4">
    <source>
        <dbReference type="EMBL" id="NKZ20451.1"/>
    </source>
</evidence>
<dbReference type="InterPro" id="IPR029001">
    <property type="entry name" value="ITPase-like_fam"/>
</dbReference>
<dbReference type="HAMAP" id="MF_00528">
    <property type="entry name" value="Maf"/>
    <property type="match status" value="1"/>
</dbReference>
<evidence type="ECO:0000256" key="3">
    <source>
        <dbReference type="HAMAP-Rule" id="MF_00528"/>
    </source>
</evidence>
<reference evidence="4 5" key="1">
    <citation type="submission" date="2020-04" db="EMBL/GenBank/DDBJ databases">
        <title>MicrobeNet Type strains.</title>
        <authorList>
            <person name="Nicholson A.C."/>
        </authorList>
    </citation>
    <scope>NUCLEOTIDE SEQUENCE [LARGE SCALE GENOMIC DNA]</scope>
    <source>
        <strain evidence="4 5">CCUG 69612</strain>
    </source>
</reference>
<dbReference type="EC" id="3.6.1.9" evidence="3"/>